<name>A0AAE0XAN7_9PEZI</name>
<dbReference type="EMBL" id="JAULSO010000002">
    <property type="protein sequence ID" value="KAK3688961.1"/>
    <property type="molecule type" value="Genomic_DNA"/>
</dbReference>
<reference evidence="2" key="2">
    <citation type="submission" date="2023-06" db="EMBL/GenBank/DDBJ databases">
        <authorList>
            <consortium name="Lawrence Berkeley National Laboratory"/>
            <person name="Haridas S."/>
            <person name="Hensen N."/>
            <person name="Bonometti L."/>
            <person name="Westerberg I."/>
            <person name="Brannstrom I.O."/>
            <person name="Guillou S."/>
            <person name="Cros-Aarteil S."/>
            <person name="Calhoun S."/>
            <person name="Kuo A."/>
            <person name="Mondo S."/>
            <person name="Pangilinan J."/>
            <person name="Riley R."/>
            <person name="Labutti K."/>
            <person name="Andreopoulos B."/>
            <person name="Lipzen A."/>
            <person name="Chen C."/>
            <person name="Yanf M."/>
            <person name="Daum C."/>
            <person name="Ng V."/>
            <person name="Clum A."/>
            <person name="Steindorff A."/>
            <person name="Ohm R."/>
            <person name="Martin F."/>
            <person name="Silar P."/>
            <person name="Natvig D."/>
            <person name="Lalanne C."/>
            <person name="Gautier V."/>
            <person name="Ament-Velasquez S.L."/>
            <person name="Kruys A."/>
            <person name="Hutchinson M.I."/>
            <person name="Powell A.J."/>
            <person name="Barry K."/>
            <person name="Miller A.N."/>
            <person name="Grigoriev I.V."/>
            <person name="Debuchy R."/>
            <person name="Gladieux P."/>
            <person name="Thoren M.H."/>
            <person name="Johannesson H."/>
        </authorList>
    </citation>
    <scope>NUCLEOTIDE SEQUENCE</scope>
    <source>
        <strain evidence="2">CBS 314.62</strain>
    </source>
</reference>
<evidence type="ECO:0000256" key="1">
    <source>
        <dbReference type="SAM" id="MobiDB-lite"/>
    </source>
</evidence>
<feature type="compositionally biased region" description="Polar residues" evidence="1">
    <location>
        <begin position="140"/>
        <end position="153"/>
    </location>
</feature>
<feature type="region of interest" description="Disordered" evidence="1">
    <location>
        <begin position="67"/>
        <end position="113"/>
    </location>
</feature>
<dbReference type="Proteomes" id="UP001270362">
    <property type="component" value="Unassembled WGS sequence"/>
</dbReference>
<organism evidence="2 3">
    <name type="scientific">Podospora appendiculata</name>
    <dbReference type="NCBI Taxonomy" id="314037"/>
    <lineage>
        <taxon>Eukaryota</taxon>
        <taxon>Fungi</taxon>
        <taxon>Dikarya</taxon>
        <taxon>Ascomycota</taxon>
        <taxon>Pezizomycotina</taxon>
        <taxon>Sordariomycetes</taxon>
        <taxon>Sordariomycetidae</taxon>
        <taxon>Sordariales</taxon>
        <taxon>Podosporaceae</taxon>
        <taxon>Podospora</taxon>
    </lineage>
</organism>
<sequence>MTQLRAFTMTDSRQTFVEGASALRNLRDLAQRHRDSAIQTANAKARERPDGEPIVEQEVAEVDHYEDSGSGHFVESGEDIGPGIADMSGDYYYAASPSQEPVDEPSAMPQYSNSTEYQEYGYVLSQSLSAAGPAGMSLATDLTPTSNDSSQTQARPKPSSAARSPRRPRSRARRNFPAGAGPVTANLDDHRQQGPPRHWRQSRNKTTGRGAMRNRCGIT</sequence>
<feature type="region of interest" description="Disordered" evidence="1">
    <location>
        <begin position="34"/>
        <end position="53"/>
    </location>
</feature>
<feature type="compositionally biased region" description="Basic residues" evidence="1">
    <location>
        <begin position="164"/>
        <end position="174"/>
    </location>
</feature>
<protein>
    <submittedName>
        <fullName evidence="2">Uncharacterized protein</fullName>
    </submittedName>
</protein>
<evidence type="ECO:0000313" key="3">
    <source>
        <dbReference type="Proteomes" id="UP001270362"/>
    </source>
</evidence>
<feature type="region of interest" description="Disordered" evidence="1">
    <location>
        <begin position="131"/>
        <end position="219"/>
    </location>
</feature>
<keyword evidence="3" id="KW-1185">Reference proteome</keyword>
<proteinExistence type="predicted"/>
<evidence type="ECO:0000313" key="2">
    <source>
        <dbReference type="EMBL" id="KAK3688961.1"/>
    </source>
</evidence>
<gene>
    <name evidence="2" type="ORF">B0T22DRAFT_460644</name>
</gene>
<accession>A0AAE0XAN7</accession>
<feature type="compositionally biased region" description="Low complexity" evidence="1">
    <location>
        <begin position="154"/>
        <end position="163"/>
    </location>
</feature>
<comment type="caution">
    <text evidence="2">The sequence shown here is derived from an EMBL/GenBank/DDBJ whole genome shotgun (WGS) entry which is preliminary data.</text>
</comment>
<dbReference type="AlphaFoldDB" id="A0AAE0XAN7"/>
<reference evidence="2" key="1">
    <citation type="journal article" date="2023" name="Mol. Phylogenet. Evol.">
        <title>Genome-scale phylogeny and comparative genomics of the fungal order Sordariales.</title>
        <authorList>
            <person name="Hensen N."/>
            <person name="Bonometti L."/>
            <person name="Westerberg I."/>
            <person name="Brannstrom I.O."/>
            <person name="Guillou S."/>
            <person name="Cros-Aarteil S."/>
            <person name="Calhoun S."/>
            <person name="Haridas S."/>
            <person name="Kuo A."/>
            <person name="Mondo S."/>
            <person name="Pangilinan J."/>
            <person name="Riley R."/>
            <person name="LaButti K."/>
            <person name="Andreopoulos B."/>
            <person name="Lipzen A."/>
            <person name="Chen C."/>
            <person name="Yan M."/>
            <person name="Daum C."/>
            <person name="Ng V."/>
            <person name="Clum A."/>
            <person name="Steindorff A."/>
            <person name="Ohm R.A."/>
            <person name="Martin F."/>
            <person name="Silar P."/>
            <person name="Natvig D.O."/>
            <person name="Lalanne C."/>
            <person name="Gautier V."/>
            <person name="Ament-Velasquez S.L."/>
            <person name="Kruys A."/>
            <person name="Hutchinson M.I."/>
            <person name="Powell A.J."/>
            <person name="Barry K."/>
            <person name="Miller A.N."/>
            <person name="Grigoriev I.V."/>
            <person name="Debuchy R."/>
            <person name="Gladieux P."/>
            <person name="Hiltunen Thoren M."/>
            <person name="Johannesson H."/>
        </authorList>
    </citation>
    <scope>NUCLEOTIDE SEQUENCE</scope>
    <source>
        <strain evidence="2">CBS 314.62</strain>
    </source>
</reference>